<gene>
    <name evidence="2" type="ORF">NDU88_004284</name>
</gene>
<sequence length="132" mass="14210">MVLIPAHQKKTTRRRGEGCASQGGAGKKMQRILGGSRIRDLISCIAVAVPLNNIAVPNVHVSVSISVSPVFVIVSRLAPLALFANPTLKRPRQVYQAQRPATITLTCTPHPLQALAEELRTALPGLQIFRSS</sequence>
<protein>
    <submittedName>
        <fullName evidence="2">Uncharacterized protein</fullName>
    </submittedName>
</protein>
<evidence type="ECO:0000313" key="2">
    <source>
        <dbReference type="EMBL" id="KAJ1084131.1"/>
    </source>
</evidence>
<dbReference type="Proteomes" id="UP001066276">
    <property type="component" value="Chromosome 12"/>
</dbReference>
<organism evidence="2 3">
    <name type="scientific">Pleurodeles waltl</name>
    <name type="common">Iberian ribbed newt</name>
    <dbReference type="NCBI Taxonomy" id="8319"/>
    <lineage>
        <taxon>Eukaryota</taxon>
        <taxon>Metazoa</taxon>
        <taxon>Chordata</taxon>
        <taxon>Craniata</taxon>
        <taxon>Vertebrata</taxon>
        <taxon>Euteleostomi</taxon>
        <taxon>Amphibia</taxon>
        <taxon>Batrachia</taxon>
        <taxon>Caudata</taxon>
        <taxon>Salamandroidea</taxon>
        <taxon>Salamandridae</taxon>
        <taxon>Pleurodelinae</taxon>
        <taxon>Pleurodeles</taxon>
    </lineage>
</organism>
<evidence type="ECO:0000256" key="1">
    <source>
        <dbReference type="SAM" id="MobiDB-lite"/>
    </source>
</evidence>
<proteinExistence type="predicted"/>
<keyword evidence="3" id="KW-1185">Reference proteome</keyword>
<evidence type="ECO:0000313" key="3">
    <source>
        <dbReference type="Proteomes" id="UP001066276"/>
    </source>
</evidence>
<accession>A0AAV7KXA0</accession>
<reference evidence="2" key="1">
    <citation type="journal article" date="2022" name="bioRxiv">
        <title>Sequencing and chromosome-scale assembly of the giantPleurodeles waltlgenome.</title>
        <authorList>
            <person name="Brown T."/>
            <person name="Elewa A."/>
            <person name="Iarovenko S."/>
            <person name="Subramanian E."/>
            <person name="Araus A.J."/>
            <person name="Petzold A."/>
            <person name="Susuki M."/>
            <person name="Suzuki K.-i.T."/>
            <person name="Hayashi T."/>
            <person name="Toyoda A."/>
            <person name="Oliveira C."/>
            <person name="Osipova E."/>
            <person name="Leigh N.D."/>
            <person name="Simon A."/>
            <person name="Yun M.H."/>
        </authorList>
    </citation>
    <scope>NUCLEOTIDE SEQUENCE</scope>
    <source>
        <strain evidence="2">20211129_DDA</strain>
        <tissue evidence="2">Liver</tissue>
    </source>
</reference>
<feature type="region of interest" description="Disordered" evidence="1">
    <location>
        <begin position="1"/>
        <end position="25"/>
    </location>
</feature>
<name>A0AAV7KXA0_PLEWA</name>
<dbReference type="EMBL" id="JANPWB010000016">
    <property type="protein sequence ID" value="KAJ1084131.1"/>
    <property type="molecule type" value="Genomic_DNA"/>
</dbReference>
<dbReference type="AlphaFoldDB" id="A0AAV7KXA0"/>
<comment type="caution">
    <text evidence="2">The sequence shown here is derived from an EMBL/GenBank/DDBJ whole genome shotgun (WGS) entry which is preliminary data.</text>
</comment>